<organism evidence="2 3">
    <name type="scientific">Reticulomyxa filosa</name>
    <dbReference type="NCBI Taxonomy" id="46433"/>
    <lineage>
        <taxon>Eukaryota</taxon>
        <taxon>Sar</taxon>
        <taxon>Rhizaria</taxon>
        <taxon>Retaria</taxon>
        <taxon>Foraminifera</taxon>
        <taxon>Monothalamids</taxon>
        <taxon>Reticulomyxidae</taxon>
        <taxon>Reticulomyxa</taxon>
    </lineage>
</organism>
<keyword evidence="3" id="KW-1185">Reference proteome</keyword>
<dbReference type="EMBL" id="ASPP01012689">
    <property type="protein sequence ID" value="ETO20361.1"/>
    <property type="molecule type" value="Genomic_DNA"/>
</dbReference>
<comment type="caution">
    <text evidence="2">The sequence shown here is derived from an EMBL/GenBank/DDBJ whole genome shotgun (WGS) entry which is preliminary data.</text>
</comment>
<reference evidence="2 3" key="1">
    <citation type="journal article" date="2013" name="Curr. Biol.">
        <title>The Genome of the Foraminiferan Reticulomyxa filosa.</title>
        <authorList>
            <person name="Glockner G."/>
            <person name="Hulsmann N."/>
            <person name="Schleicher M."/>
            <person name="Noegel A.A."/>
            <person name="Eichinger L."/>
            <person name="Gallinger C."/>
            <person name="Pawlowski J."/>
            <person name="Sierra R."/>
            <person name="Euteneuer U."/>
            <person name="Pillet L."/>
            <person name="Moustafa A."/>
            <person name="Platzer M."/>
            <person name="Groth M."/>
            <person name="Szafranski K."/>
            <person name="Schliwa M."/>
        </authorList>
    </citation>
    <scope>NUCLEOTIDE SEQUENCE [LARGE SCALE GENOMIC DNA]</scope>
</reference>
<accession>X6N2T7</accession>
<sequence length="71" mass="8488">MLLLKQIQQVVLMLYHYQKKQRKKELEEDTIMSQALETYIPLKANNYTYTDNDDNQKKGNEQIPQQVTTLQ</sequence>
<dbReference type="AlphaFoldDB" id="X6N2T7"/>
<dbReference type="Proteomes" id="UP000023152">
    <property type="component" value="Unassembled WGS sequence"/>
</dbReference>
<proteinExistence type="predicted"/>
<feature type="compositionally biased region" description="Polar residues" evidence="1">
    <location>
        <begin position="62"/>
        <end position="71"/>
    </location>
</feature>
<evidence type="ECO:0000313" key="3">
    <source>
        <dbReference type="Proteomes" id="UP000023152"/>
    </source>
</evidence>
<gene>
    <name evidence="2" type="ORF">RFI_16857</name>
</gene>
<evidence type="ECO:0000256" key="1">
    <source>
        <dbReference type="SAM" id="MobiDB-lite"/>
    </source>
</evidence>
<protein>
    <submittedName>
        <fullName evidence="2">Uncharacterized protein</fullName>
    </submittedName>
</protein>
<name>X6N2T7_RETFI</name>
<evidence type="ECO:0000313" key="2">
    <source>
        <dbReference type="EMBL" id="ETO20361.1"/>
    </source>
</evidence>
<feature type="region of interest" description="Disordered" evidence="1">
    <location>
        <begin position="47"/>
        <end position="71"/>
    </location>
</feature>